<evidence type="ECO:0008006" key="4">
    <source>
        <dbReference type="Google" id="ProtNLM"/>
    </source>
</evidence>
<dbReference type="Proteomes" id="UP001359886">
    <property type="component" value="Unassembled WGS sequence"/>
</dbReference>
<organism evidence="2 3">
    <name type="scientific">Elongatibacter sediminis</name>
    <dbReference type="NCBI Taxonomy" id="3119006"/>
    <lineage>
        <taxon>Bacteria</taxon>
        <taxon>Pseudomonadati</taxon>
        <taxon>Pseudomonadota</taxon>
        <taxon>Gammaproteobacteria</taxon>
        <taxon>Chromatiales</taxon>
        <taxon>Wenzhouxiangellaceae</taxon>
        <taxon>Elongatibacter</taxon>
    </lineage>
</organism>
<evidence type="ECO:0000256" key="1">
    <source>
        <dbReference type="SAM" id="SignalP"/>
    </source>
</evidence>
<dbReference type="PROSITE" id="PS51257">
    <property type="entry name" value="PROKAR_LIPOPROTEIN"/>
    <property type="match status" value="1"/>
</dbReference>
<keyword evidence="3" id="KW-1185">Reference proteome</keyword>
<feature type="chain" id="PRO_5043432335" description="Lipoprotein" evidence="1">
    <location>
        <begin position="20"/>
        <end position="145"/>
    </location>
</feature>
<comment type="caution">
    <text evidence="2">The sequence shown here is derived from an EMBL/GenBank/DDBJ whole genome shotgun (WGS) entry which is preliminary data.</text>
</comment>
<evidence type="ECO:0000313" key="2">
    <source>
        <dbReference type="EMBL" id="MEJ8569150.1"/>
    </source>
</evidence>
<dbReference type="EMBL" id="JAZHOG010000011">
    <property type="protein sequence ID" value="MEJ8569150.1"/>
    <property type="molecule type" value="Genomic_DNA"/>
</dbReference>
<dbReference type="AlphaFoldDB" id="A0AAW9RLK2"/>
<protein>
    <recommendedName>
        <fullName evidence="4">Lipoprotein</fullName>
    </recommendedName>
</protein>
<reference evidence="2 3" key="1">
    <citation type="submission" date="2024-02" db="EMBL/GenBank/DDBJ databases">
        <title>A novel Wenzhouxiangellaceae bacterium, isolated from coastal sediments.</title>
        <authorList>
            <person name="Du Z.-J."/>
            <person name="Ye Y.-Q."/>
            <person name="Zhang X.-Y."/>
        </authorList>
    </citation>
    <scope>NUCLEOTIDE SEQUENCE [LARGE SCALE GENOMIC DNA]</scope>
    <source>
        <strain evidence="2 3">CH-27</strain>
    </source>
</reference>
<proteinExistence type="predicted"/>
<feature type="signal peptide" evidence="1">
    <location>
        <begin position="1"/>
        <end position="19"/>
    </location>
</feature>
<accession>A0AAW9RLK2</accession>
<keyword evidence="1" id="KW-0732">Signal</keyword>
<name>A0AAW9RLK2_9GAMM</name>
<evidence type="ECO:0000313" key="3">
    <source>
        <dbReference type="Proteomes" id="UP001359886"/>
    </source>
</evidence>
<gene>
    <name evidence="2" type="ORF">V3330_16080</name>
</gene>
<dbReference type="RefSeq" id="WP_354696471.1">
    <property type="nucleotide sequence ID" value="NZ_JAZHOG010000011.1"/>
</dbReference>
<sequence>MTPKAGLCLTLTLTLALSAGCSTVSSILPHGPEPVCGSAIHRGSVRVLDMTAYELNETRISAAIEERVGAYRILTDEPVWIPKRSTHGESAYAGNIATVQSIAGEWGCNLLILLDTRMERTSVRTQSRNESRVFLVHAGRLGDSG</sequence>